<comment type="caution">
    <text evidence="2">The sequence shown here is derived from an EMBL/GenBank/DDBJ whole genome shotgun (WGS) entry which is preliminary data.</text>
</comment>
<dbReference type="EMBL" id="JALJOR010000018">
    <property type="protein sequence ID" value="KAK9804277.1"/>
    <property type="molecule type" value="Genomic_DNA"/>
</dbReference>
<dbReference type="SUPFAM" id="SSF53300">
    <property type="entry name" value="vWA-like"/>
    <property type="match status" value="1"/>
</dbReference>
<dbReference type="InterPro" id="IPR019303">
    <property type="entry name" value="vWA_TerF_C"/>
</dbReference>
<dbReference type="Gene3D" id="3.40.50.410">
    <property type="entry name" value="von Willebrand factor, type A domain"/>
    <property type="match status" value="1"/>
</dbReference>
<keyword evidence="3" id="KW-1185">Reference proteome</keyword>
<evidence type="ECO:0000313" key="2">
    <source>
        <dbReference type="EMBL" id="KAK9804277.1"/>
    </source>
</evidence>
<dbReference type="Proteomes" id="UP001489004">
    <property type="component" value="Unassembled WGS sequence"/>
</dbReference>
<dbReference type="InterPro" id="IPR036465">
    <property type="entry name" value="vWFA_dom_sf"/>
</dbReference>
<reference evidence="2 3" key="1">
    <citation type="journal article" date="2024" name="Nat. Commun.">
        <title>Phylogenomics reveals the evolutionary origins of lichenization in chlorophyte algae.</title>
        <authorList>
            <person name="Puginier C."/>
            <person name="Libourel C."/>
            <person name="Otte J."/>
            <person name="Skaloud P."/>
            <person name="Haon M."/>
            <person name="Grisel S."/>
            <person name="Petersen M."/>
            <person name="Berrin J.G."/>
            <person name="Delaux P.M."/>
            <person name="Dal Grande F."/>
            <person name="Keller J."/>
        </authorList>
    </citation>
    <scope>NUCLEOTIDE SEQUENCE [LARGE SCALE GENOMIC DNA]</scope>
    <source>
        <strain evidence="2 3">SAG 2043</strain>
    </source>
</reference>
<dbReference type="PANTHER" id="PTHR34706">
    <property type="entry name" value="SLR1338 PROTEIN"/>
    <property type="match status" value="1"/>
</dbReference>
<feature type="domain" description="vWA found in TerF C terminus" evidence="1">
    <location>
        <begin position="26"/>
        <end position="189"/>
    </location>
</feature>
<organism evidence="2 3">
    <name type="scientific">[Myrmecia] bisecta</name>
    <dbReference type="NCBI Taxonomy" id="41462"/>
    <lineage>
        <taxon>Eukaryota</taxon>
        <taxon>Viridiplantae</taxon>
        <taxon>Chlorophyta</taxon>
        <taxon>core chlorophytes</taxon>
        <taxon>Trebouxiophyceae</taxon>
        <taxon>Trebouxiales</taxon>
        <taxon>Trebouxiaceae</taxon>
        <taxon>Myrmecia</taxon>
    </lineage>
</organism>
<evidence type="ECO:0000259" key="1">
    <source>
        <dbReference type="Pfam" id="PF10138"/>
    </source>
</evidence>
<name>A0AAW1P5K6_9CHLO</name>
<dbReference type="Pfam" id="PF10138">
    <property type="entry name" value="vWA-TerF-like"/>
    <property type="match status" value="1"/>
</dbReference>
<proteinExistence type="predicted"/>
<accession>A0AAW1P5K6</accession>
<dbReference type="PANTHER" id="PTHR34706:SF2">
    <property type="entry name" value="RFEF"/>
    <property type="match status" value="1"/>
</dbReference>
<evidence type="ECO:0000313" key="3">
    <source>
        <dbReference type="Proteomes" id="UP001489004"/>
    </source>
</evidence>
<sequence length="238" mass="26210">MRQLAQRWKMPVELALDLVALALYDVIIYADDSTSMKYNEDRIDDLKVIVSKVAEVATLFDDDGITVRYMNSKAQGDNLRTAHAASQFVLNNSNFEGMTPMATSLDAKIIQPFVAEGVKRRNLQKPVLVITVTDGEPTSEPETKIFQVIKAAKKMVSKSAYGAGAVAFEFAQVGRDQDAQAFLARLDNDPEVGGMVDATSYYELEAEECAKKGVTLSPELWLVKLMVGAVDPSYDDQD</sequence>
<protein>
    <recommendedName>
        <fullName evidence="1">vWA found in TerF C terminus domain-containing protein</fullName>
    </recommendedName>
</protein>
<gene>
    <name evidence="2" type="ORF">WJX72_004387</name>
</gene>
<dbReference type="AlphaFoldDB" id="A0AAW1P5K6"/>